<accession>A0ABS4CLN8</accession>
<sequence>MTNFVKNNQGRTPFSLYQETSVNQQFSEGQAVSFYSELLCLPLQGTLLKKYTNSCLIDISDCSELAITSREKYNSRLVINYKRIFNNA</sequence>
<evidence type="ECO:0000313" key="1">
    <source>
        <dbReference type="EMBL" id="MBP1046882.1"/>
    </source>
</evidence>
<evidence type="ECO:0000313" key="2">
    <source>
        <dbReference type="Proteomes" id="UP000673375"/>
    </source>
</evidence>
<organism evidence="1 2">
    <name type="scientific">Enterococcus larvae</name>
    <dbReference type="NCBI Taxonomy" id="2794352"/>
    <lineage>
        <taxon>Bacteria</taxon>
        <taxon>Bacillati</taxon>
        <taxon>Bacillota</taxon>
        <taxon>Bacilli</taxon>
        <taxon>Lactobacillales</taxon>
        <taxon>Enterococcaceae</taxon>
        <taxon>Enterococcus</taxon>
    </lineage>
</organism>
<name>A0ABS4CLN8_9ENTE</name>
<dbReference type="Proteomes" id="UP000673375">
    <property type="component" value="Unassembled WGS sequence"/>
</dbReference>
<dbReference type="RefSeq" id="WP_209557672.1">
    <property type="nucleotide sequence ID" value="NZ_JAEDXU010000005.1"/>
</dbReference>
<dbReference type="EMBL" id="JAEDXU010000005">
    <property type="protein sequence ID" value="MBP1046882.1"/>
    <property type="molecule type" value="Genomic_DNA"/>
</dbReference>
<comment type="caution">
    <text evidence="1">The sequence shown here is derived from an EMBL/GenBank/DDBJ whole genome shotgun (WGS) entry which is preliminary data.</text>
</comment>
<proteinExistence type="predicted"/>
<reference evidence="1 2" key="1">
    <citation type="submission" date="2020-12" db="EMBL/GenBank/DDBJ databases">
        <title>Vagococcus allomyrinae sp. nov. and Enterococcus lavae sp. nov., isolated from the larvae of Allomyrina dichotoma.</title>
        <authorList>
            <person name="Lee S.D."/>
        </authorList>
    </citation>
    <scope>NUCLEOTIDE SEQUENCE [LARGE SCALE GENOMIC DNA]</scope>
    <source>
        <strain evidence="1 2">BWM-S5</strain>
    </source>
</reference>
<keyword evidence="2" id="KW-1185">Reference proteome</keyword>
<protein>
    <submittedName>
        <fullName evidence="1">Uncharacterized protein</fullName>
    </submittedName>
</protein>
<gene>
    <name evidence="1" type="ORF">I6N96_11440</name>
</gene>